<organism evidence="1 2">
    <name type="scientific">Panicum miliaceum</name>
    <name type="common">Proso millet</name>
    <name type="synonym">Broomcorn millet</name>
    <dbReference type="NCBI Taxonomy" id="4540"/>
    <lineage>
        <taxon>Eukaryota</taxon>
        <taxon>Viridiplantae</taxon>
        <taxon>Streptophyta</taxon>
        <taxon>Embryophyta</taxon>
        <taxon>Tracheophyta</taxon>
        <taxon>Spermatophyta</taxon>
        <taxon>Magnoliopsida</taxon>
        <taxon>Liliopsida</taxon>
        <taxon>Poales</taxon>
        <taxon>Poaceae</taxon>
        <taxon>PACMAD clade</taxon>
        <taxon>Panicoideae</taxon>
        <taxon>Panicodae</taxon>
        <taxon>Paniceae</taxon>
        <taxon>Panicinae</taxon>
        <taxon>Panicum</taxon>
        <taxon>Panicum sect. Panicum</taxon>
    </lineage>
</organism>
<protein>
    <submittedName>
        <fullName evidence="1">Uncharacterized protein</fullName>
    </submittedName>
</protein>
<dbReference type="Proteomes" id="UP000275267">
    <property type="component" value="Unassembled WGS sequence"/>
</dbReference>
<dbReference type="EMBL" id="PQIB02000011">
    <property type="protein sequence ID" value="RLM87722.1"/>
    <property type="molecule type" value="Genomic_DNA"/>
</dbReference>
<evidence type="ECO:0000313" key="2">
    <source>
        <dbReference type="Proteomes" id="UP000275267"/>
    </source>
</evidence>
<reference evidence="2" key="1">
    <citation type="journal article" date="2019" name="Nat. Commun.">
        <title>The genome of broomcorn millet.</title>
        <authorList>
            <person name="Zou C."/>
            <person name="Miki D."/>
            <person name="Li D."/>
            <person name="Tang Q."/>
            <person name="Xiao L."/>
            <person name="Rajput S."/>
            <person name="Deng P."/>
            <person name="Jia W."/>
            <person name="Huang R."/>
            <person name="Zhang M."/>
            <person name="Sun Y."/>
            <person name="Hu J."/>
            <person name="Fu X."/>
            <person name="Schnable P.S."/>
            <person name="Li F."/>
            <person name="Zhang H."/>
            <person name="Feng B."/>
            <person name="Zhu X."/>
            <person name="Liu R."/>
            <person name="Schnable J.C."/>
            <person name="Zhu J.-K."/>
            <person name="Zhang H."/>
        </authorList>
    </citation>
    <scope>NUCLEOTIDE SEQUENCE [LARGE SCALE GENOMIC DNA]</scope>
</reference>
<sequence>MAERVWESLPCQQKAPVFSLPSLATLIGLEQQRLYDKDSLKRCVRGGTEGFTRTRGGAAAADFRLWSCPVAAKPLPRTVLIGGPLPEVAEGQPPLPNAYIPPPSLTAALPSSTAQGRQLDHLRISTKREQDKQERKVVGYRCSPHCNPEIVGSLSKDQKGFVEKIGFGSILSMAKCELPKGLTLWLLDRVDCTKGTLEVGGQSILIKPLVKMVTGAPRGNCPVVLSKPADYEFESKFTENGRGVSVNLAVSEMIKETDEVEFCRWFMLVIREFL</sequence>
<name>A0A3L6QVH9_PANMI</name>
<dbReference type="OrthoDB" id="681927at2759"/>
<proteinExistence type="predicted"/>
<gene>
    <name evidence="1" type="ORF">C2845_PM04G15630</name>
</gene>
<accession>A0A3L6QVH9</accession>
<keyword evidence="2" id="KW-1185">Reference proteome</keyword>
<evidence type="ECO:0000313" key="1">
    <source>
        <dbReference type="EMBL" id="RLM87722.1"/>
    </source>
</evidence>
<comment type="caution">
    <text evidence="1">The sequence shown here is derived from an EMBL/GenBank/DDBJ whole genome shotgun (WGS) entry which is preliminary data.</text>
</comment>
<dbReference type="STRING" id="4540.A0A3L6QVH9"/>
<dbReference type="AlphaFoldDB" id="A0A3L6QVH9"/>